<sequence length="389" mass="43844">MLDLTKVAMQMGQVGQVIRQGAIASQQKQAHALDIFAAMAGQLDHYRHLLATWREHLAFAVAEPSEPLTTVHTVSPASLPYGVIAADGSQIAPSHHEIAYCYLINIGRVAITYGSQRRPQLNSLPQLVYDPAELGRSRSWGITTEDWLRYRRTQAEMLALAELATDPETPTLALVDGSLIFWYWSTLAPAARDILLAPILEAWQQLRERRIPLVGYISASRSHETLNFLRLGVCPYPEPNCAEHCTNQRERLPCQTFDPLRDTLLWHARLAPQQYSPLWRSYSPILEHYGDHAIYCCYLHAGSEVVRLEVPQWVAKETDLLAQAISLTASQIQKGHGYPVALAEAHNLAVVRSSDRQRFFALLERELIKAGQWHVAPSPKEQRKRQSIV</sequence>
<reference evidence="2 3" key="1">
    <citation type="submission" date="2016-11" db="EMBL/GenBank/DDBJ databases">
        <title>Complete genome sequence of thermophilic cyanobacteria strain Synechococcus sp. PCC6715.</title>
        <authorList>
            <person name="Tang J."/>
            <person name="Daroch M."/>
            <person name="Liang Y."/>
            <person name="Jiang D."/>
            <person name="Shah M."/>
        </authorList>
    </citation>
    <scope>NUCLEOTIDE SEQUENCE [LARGE SCALE GENOMIC DNA]</scope>
    <source>
        <strain evidence="2 3">PCC 6715</strain>
    </source>
</reference>
<feature type="domain" description="NurA" evidence="1">
    <location>
        <begin position="81"/>
        <end position="351"/>
    </location>
</feature>
<accession>A0A2D2Q0M4</accession>
<dbReference type="SMART" id="SM00933">
    <property type="entry name" value="NurA"/>
    <property type="match status" value="1"/>
</dbReference>
<evidence type="ECO:0000313" key="2">
    <source>
        <dbReference type="EMBL" id="ATS18061.1"/>
    </source>
</evidence>
<organism evidence="2 3">
    <name type="scientific">Parathermosynechococcus lividus PCC 6715</name>
    <dbReference type="NCBI Taxonomy" id="1917166"/>
    <lineage>
        <taxon>Bacteria</taxon>
        <taxon>Bacillati</taxon>
        <taxon>Cyanobacteriota</taxon>
        <taxon>Cyanophyceae</taxon>
        <taxon>Acaryochloridales</taxon>
        <taxon>Thermosynechococcaceae</taxon>
        <taxon>Parathermosynechococcus</taxon>
    </lineage>
</organism>
<dbReference type="OrthoDB" id="9799918at2"/>
<evidence type="ECO:0000313" key="3">
    <source>
        <dbReference type="Proteomes" id="UP000231057"/>
    </source>
</evidence>
<keyword evidence="3" id="KW-1185">Reference proteome</keyword>
<dbReference type="Proteomes" id="UP000231057">
    <property type="component" value="Chromosome"/>
</dbReference>
<dbReference type="KEGG" id="slw:BRW62_04075"/>
<protein>
    <submittedName>
        <fullName evidence="2">Nuclease</fullName>
    </submittedName>
</protein>
<dbReference type="InterPro" id="IPR018977">
    <property type="entry name" value="NurA_domain"/>
</dbReference>
<name>A0A2D2Q0M4_PARLV</name>
<dbReference type="EMBL" id="CP018092">
    <property type="protein sequence ID" value="ATS18061.1"/>
    <property type="molecule type" value="Genomic_DNA"/>
</dbReference>
<dbReference type="RefSeq" id="WP_099798416.1">
    <property type="nucleotide sequence ID" value="NZ_CP018092.1"/>
</dbReference>
<gene>
    <name evidence="2" type="ORF">BRW62_04075</name>
</gene>
<reference evidence="3" key="2">
    <citation type="journal article" date="2022" name="Front. Microbiol.">
        <title>Comparative Genomic Analysis Revealed Distinct Molecular Components and Organization of CO2-Concentrating Mechanism in Thermophilic Cyanobacteria.</title>
        <authorList>
            <person name="Tang J."/>
            <person name="Zhou H."/>
            <person name="Yao D."/>
            <person name="Riaz S."/>
            <person name="You D."/>
            <person name="Klepacz-Smolka A."/>
            <person name="Daroch M."/>
        </authorList>
    </citation>
    <scope>NUCLEOTIDE SEQUENCE [LARGE SCALE GENOMIC DNA]</scope>
    <source>
        <strain evidence="3">PCC 6715</strain>
    </source>
</reference>
<proteinExistence type="predicted"/>
<dbReference type="AlphaFoldDB" id="A0A2D2Q0M4"/>
<evidence type="ECO:0000259" key="1">
    <source>
        <dbReference type="SMART" id="SM00933"/>
    </source>
</evidence>
<dbReference type="Pfam" id="PF09376">
    <property type="entry name" value="NurA"/>
    <property type="match status" value="1"/>
</dbReference>